<keyword evidence="2" id="KW-1185">Reference proteome</keyword>
<comment type="caution">
    <text evidence="1">The sequence shown here is derived from an EMBL/GenBank/DDBJ whole genome shotgun (WGS) entry which is preliminary data.</text>
</comment>
<sequence length="60" mass="6418">MRGGESPLLCFLLIPSHFGTTSHKQECGAGDYGGANIRFGTFCLSHHILGQLVTNRSAGR</sequence>
<reference evidence="1 2" key="1">
    <citation type="submission" date="2015-01" db="EMBL/GenBank/DDBJ databases">
        <title>Evolution of Trichinella species and genotypes.</title>
        <authorList>
            <person name="Korhonen P.K."/>
            <person name="Edoardo P."/>
            <person name="Giuseppe L.R."/>
            <person name="Gasser R.B."/>
        </authorList>
    </citation>
    <scope>NUCLEOTIDE SEQUENCE [LARGE SCALE GENOMIC DNA]</scope>
    <source>
        <strain evidence="1">ISS470</strain>
    </source>
</reference>
<dbReference type="Proteomes" id="UP000054995">
    <property type="component" value="Unassembled WGS sequence"/>
</dbReference>
<dbReference type="EMBL" id="JYDT01001481">
    <property type="protein sequence ID" value="KRY64547.1"/>
    <property type="molecule type" value="Genomic_DNA"/>
</dbReference>
<proteinExistence type="predicted"/>
<dbReference type="AlphaFoldDB" id="A0A0V1DUA8"/>
<evidence type="ECO:0000313" key="2">
    <source>
        <dbReference type="Proteomes" id="UP000054995"/>
    </source>
</evidence>
<protein>
    <submittedName>
        <fullName evidence="1">Uncharacterized protein</fullName>
    </submittedName>
</protein>
<gene>
    <name evidence="1" type="ORF">T4D_1136</name>
</gene>
<accession>A0A0V1DUA8</accession>
<name>A0A0V1DUA8_TRIPS</name>
<evidence type="ECO:0000313" key="1">
    <source>
        <dbReference type="EMBL" id="KRY64547.1"/>
    </source>
</evidence>
<organism evidence="1 2">
    <name type="scientific">Trichinella pseudospiralis</name>
    <name type="common">Parasitic roundworm</name>
    <dbReference type="NCBI Taxonomy" id="6337"/>
    <lineage>
        <taxon>Eukaryota</taxon>
        <taxon>Metazoa</taxon>
        <taxon>Ecdysozoa</taxon>
        <taxon>Nematoda</taxon>
        <taxon>Enoplea</taxon>
        <taxon>Dorylaimia</taxon>
        <taxon>Trichinellida</taxon>
        <taxon>Trichinellidae</taxon>
        <taxon>Trichinella</taxon>
    </lineage>
</organism>